<feature type="domain" description="DUF6316" evidence="1">
    <location>
        <begin position="4"/>
        <end position="55"/>
    </location>
</feature>
<protein>
    <recommendedName>
        <fullName evidence="1">DUF6316 domain-containing protein</fullName>
    </recommendedName>
</protein>
<proteinExistence type="predicted"/>
<comment type="caution">
    <text evidence="2">The sequence shown here is derived from an EMBL/GenBank/DDBJ whole genome shotgun (WGS) entry which is preliminary data.</text>
</comment>
<reference evidence="2 3" key="1">
    <citation type="submission" date="2019-07" db="EMBL/GenBank/DDBJ databases">
        <title>Draft genome for Aliikangiella sp. M105.</title>
        <authorList>
            <person name="Wang G."/>
        </authorList>
    </citation>
    <scope>NUCLEOTIDE SEQUENCE [LARGE SCALE GENOMIC DNA]</scope>
    <source>
        <strain evidence="2 3">M105</strain>
    </source>
</reference>
<dbReference type="Proteomes" id="UP000315439">
    <property type="component" value="Unassembled WGS sequence"/>
</dbReference>
<dbReference type="InterPro" id="IPR045630">
    <property type="entry name" value="DUF6316"/>
</dbReference>
<dbReference type="Pfam" id="PF19837">
    <property type="entry name" value="DUF6316"/>
    <property type="match status" value="1"/>
</dbReference>
<dbReference type="RefSeq" id="WP_142934217.1">
    <property type="nucleotide sequence ID" value="NZ_ML660170.1"/>
</dbReference>
<evidence type="ECO:0000259" key="1">
    <source>
        <dbReference type="Pfam" id="PF19837"/>
    </source>
</evidence>
<accession>A0A545U4X5</accession>
<sequence>MRTRAGEAARPWFRTDRFYHTNEGWWFLTREKTEKGPYVSQLEAEHELIIYIRNANEICNQFTAQQ</sequence>
<organism evidence="2 3">
    <name type="scientific">Aliikangiella coralliicola</name>
    <dbReference type="NCBI Taxonomy" id="2592383"/>
    <lineage>
        <taxon>Bacteria</taxon>
        <taxon>Pseudomonadati</taxon>
        <taxon>Pseudomonadota</taxon>
        <taxon>Gammaproteobacteria</taxon>
        <taxon>Oceanospirillales</taxon>
        <taxon>Pleioneaceae</taxon>
        <taxon>Aliikangiella</taxon>
    </lineage>
</organism>
<evidence type="ECO:0000313" key="2">
    <source>
        <dbReference type="EMBL" id="TQV84530.1"/>
    </source>
</evidence>
<dbReference type="AlphaFoldDB" id="A0A545U4X5"/>
<name>A0A545U4X5_9GAMM</name>
<dbReference type="OrthoDB" id="6199386at2"/>
<evidence type="ECO:0000313" key="3">
    <source>
        <dbReference type="Proteomes" id="UP000315439"/>
    </source>
</evidence>
<gene>
    <name evidence="2" type="ORF">FLL46_23240</name>
</gene>
<keyword evidence="3" id="KW-1185">Reference proteome</keyword>
<dbReference type="EMBL" id="VIKS01000014">
    <property type="protein sequence ID" value="TQV84530.1"/>
    <property type="molecule type" value="Genomic_DNA"/>
</dbReference>